<feature type="transmembrane region" description="Helical" evidence="1">
    <location>
        <begin position="20"/>
        <end position="45"/>
    </location>
</feature>
<proteinExistence type="predicted"/>
<evidence type="ECO:0000313" key="3">
    <source>
        <dbReference type="Proteomes" id="UP000217465"/>
    </source>
</evidence>
<keyword evidence="1" id="KW-0812">Transmembrane</keyword>
<keyword evidence="1" id="KW-0472">Membrane</keyword>
<sequence>MSGLEKLFYSIWKMMQLTLIFHLLSFCGLILFGMGPAWHTILELFNISESHQKNYSLKEAFKIWSSHFKESNLYFLSFINCLVFLGLNLHLAIQLEGLVFFVLTFLIVVAMIGLTLTYLQSSIFLVHYEISFWDNLKLSFMSLFISFRKVIEMLGLILLILALTWQFKGLYLFLTYGLLVYGLNYVTKPTLQLVGRYGDEL</sequence>
<dbReference type="AlphaFoldDB" id="A0A854W967"/>
<feature type="transmembrane region" description="Helical" evidence="1">
    <location>
        <begin position="140"/>
        <end position="163"/>
    </location>
</feature>
<dbReference type="RefSeq" id="WP_096633719.1">
    <property type="nucleotide sequence ID" value="NZ_NSGR01000008.1"/>
</dbReference>
<dbReference type="InterPro" id="IPR006938">
    <property type="entry name" value="DUF624"/>
</dbReference>
<feature type="transmembrane region" description="Helical" evidence="1">
    <location>
        <begin position="169"/>
        <end position="186"/>
    </location>
</feature>
<keyword evidence="1" id="KW-1133">Transmembrane helix</keyword>
<accession>A0A854W967</accession>
<dbReference type="EMBL" id="NSGR01000008">
    <property type="protein sequence ID" value="PCH12817.1"/>
    <property type="molecule type" value="Genomic_DNA"/>
</dbReference>
<evidence type="ECO:0000313" key="2">
    <source>
        <dbReference type="EMBL" id="PCH12817.1"/>
    </source>
</evidence>
<evidence type="ECO:0000256" key="1">
    <source>
        <dbReference type="SAM" id="Phobius"/>
    </source>
</evidence>
<protein>
    <recommendedName>
        <fullName evidence="4">DUF624 domain-containing protein</fullName>
    </recommendedName>
</protein>
<dbReference type="Proteomes" id="UP000217465">
    <property type="component" value="Unassembled WGS sequence"/>
</dbReference>
<reference evidence="2 3" key="1">
    <citation type="submission" date="2016-06" db="EMBL/GenBank/DDBJ databases">
        <authorList>
            <person name="Haines A.N."/>
            <person name="Council K.R."/>
        </authorList>
    </citation>
    <scope>NUCLEOTIDE SEQUENCE [LARGE SCALE GENOMIC DNA]</scope>
    <source>
        <strain evidence="2 3">SP158-29</strain>
    </source>
</reference>
<gene>
    <name evidence="2" type="ORF">A9Y57_01537</name>
</gene>
<feature type="transmembrane region" description="Helical" evidence="1">
    <location>
        <begin position="99"/>
        <end position="119"/>
    </location>
</feature>
<feature type="transmembrane region" description="Helical" evidence="1">
    <location>
        <begin position="73"/>
        <end position="93"/>
    </location>
</feature>
<organism evidence="2 3">
    <name type="scientific">Streptococcus parauberis</name>
    <dbReference type="NCBI Taxonomy" id="1348"/>
    <lineage>
        <taxon>Bacteria</taxon>
        <taxon>Bacillati</taxon>
        <taxon>Bacillota</taxon>
        <taxon>Bacilli</taxon>
        <taxon>Lactobacillales</taxon>
        <taxon>Streptococcaceae</taxon>
        <taxon>Streptococcus</taxon>
    </lineage>
</organism>
<name>A0A854W967_9STRE</name>
<comment type="caution">
    <text evidence="2">The sequence shown here is derived from an EMBL/GenBank/DDBJ whole genome shotgun (WGS) entry which is preliminary data.</text>
</comment>
<evidence type="ECO:0008006" key="4">
    <source>
        <dbReference type="Google" id="ProtNLM"/>
    </source>
</evidence>
<dbReference type="Pfam" id="PF04854">
    <property type="entry name" value="DUF624"/>
    <property type="match status" value="1"/>
</dbReference>